<dbReference type="SUPFAM" id="SSF51045">
    <property type="entry name" value="WW domain"/>
    <property type="match status" value="1"/>
</dbReference>
<evidence type="ECO:0000259" key="2">
    <source>
        <dbReference type="PROSITE" id="PS50020"/>
    </source>
</evidence>
<dbReference type="PROSITE" id="PS50020">
    <property type="entry name" value="WW_DOMAIN_2"/>
    <property type="match status" value="1"/>
</dbReference>
<evidence type="ECO:0000313" key="4">
    <source>
        <dbReference type="Proteomes" id="UP000694388"/>
    </source>
</evidence>
<organism evidence="3 4">
    <name type="scientific">Eptatretus burgeri</name>
    <name type="common">Inshore hagfish</name>
    <dbReference type="NCBI Taxonomy" id="7764"/>
    <lineage>
        <taxon>Eukaryota</taxon>
        <taxon>Metazoa</taxon>
        <taxon>Chordata</taxon>
        <taxon>Craniata</taxon>
        <taxon>Vertebrata</taxon>
        <taxon>Cyclostomata</taxon>
        <taxon>Myxini</taxon>
        <taxon>Myxiniformes</taxon>
        <taxon>Myxinidae</taxon>
        <taxon>Eptatretinae</taxon>
        <taxon>Eptatretus</taxon>
    </lineage>
</organism>
<reference evidence="3" key="1">
    <citation type="submission" date="2025-08" db="UniProtKB">
        <authorList>
            <consortium name="Ensembl"/>
        </authorList>
    </citation>
    <scope>IDENTIFICATION</scope>
</reference>
<dbReference type="InterPro" id="IPR001202">
    <property type="entry name" value="WW_dom"/>
</dbReference>
<keyword evidence="4" id="KW-1185">Reference proteome</keyword>
<dbReference type="Gene3D" id="2.20.70.10">
    <property type="match status" value="1"/>
</dbReference>
<accession>A0A8C4NNW8</accession>
<sequence>MQEKPVPEGWERRQIRSSGSFYFYNRTTNSSQWKRPGQVTMQQLMELSQGMIQKMDTNSKASLPVSGEQDSLGKGWKTPLTGHRTERVRGMG</sequence>
<dbReference type="CDD" id="cd00201">
    <property type="entry name" value="WW"/>
    <property type="match status" value="1"/>
</dbReference>
<dbReference type="InterPro" id="IPR036020">
    <property type="entry name" value="WW_dom_sf"/>
</dbReference>
<evidence type="ECO:0000256" key="1">
    <source>
        <dbReference type="SAM" id="MobiDB-lite"/>
    </source>
</evidence>
<dbReference type="Ensembl" id="ENSEBUT00000007334.1">
    <property type="protein sequence ID" value="ENSEBUP00000006869.1"/>
    <property type="gene ID" value="ENSEBUG00000004512.1"/>
</dbReference>
<feature type="compositionally biased region" description="Basic and acidic residues" evidence="1">
    <location>
        <begin position="83"/>
        <end position="92"/>
    </location>
</feature>
<proteinExistence type="predicted"/>
<protein>
    <recommendedName>
        <fullName evidence="2">WW domain-containing protein</fullName>
    </recommendedName>
</protein>
<feature type="region of interest" description="Disordered" evidence="1">
    <location>
        <begin position="61"/>
        <end position="92"/>
    </location>
</feature>
<dbReference type="Pfam" id="PF00397">
    <property type="entry name" value="WW"/>
    <property type="match status" value="1"/>
</dbReference>
<feature type="domain" description="WW" evidence="2">
    <location>
        <begin position="4"/>
        <end position="38"/>
    </location>
</feature>
<name>A0A8C4NNW8_EPTBU</name>
<dbReference type="SMART" id="SM00456">
    <property type="entry name" value="WW"/>
    <property type="match status" value="1"/>
</dbReference>
<reference evidence="3" key="2">
    <citation type="submission" date="2025-09" db="UniProtKB">
        <authorList>
            <consortium name="Ensembl"/>
        </authorList>
    </citation>
    <scope>IDENTIFICATION</scope>
</reference>
<dbReference type="GeneTree" id="ENSGT00930000152716"/>
<dbReference type="PROSITE" id="PS01159">
    <property type="entry name" value="WW_DOMAIN_1"/>
    <property type="match status" value="1"/>
</dbReference>
<dbReference type="AlphaFoldDB" id="A0A8C4NNW8"/>
<evidence type="ECO:0000313" key="3">
    <source>
        <dbReference type="Ensembl" id="ENSEBUP00000006869.1"/>
    </source>
</evidence>
<dbReference type="Proteomes" id="UP000694388">
    <property type="component" value="Unplaced"/>
</dbReference>